<dbReference type="EMBL" id="MU806004">
    <property type="protein sequence ID" value="KAJ3842484.1"/>
    <property type="molecule type" value="Genomic_DNA"/>
</dbReference>
<evidence type="ECO:0000313" key="1">
    <source>
        <dbReference type="EMBL" id="KAJ3842484.1"/>
    </source>
</evidence>
<comment type="caution">
    <text evidence="1">The sequence shown here is derived from an EMBL/GenBank/DDBJ whole genome shotgun (WGS) entry which is preliminary data.</text>
</comment>
<evidence type="ECO:0000313" key="2">
    <source>
        <dbReference type="Proteomes" id="UP001163846"/>
    </source>
</evidence>
<protein>
    <recommendedName>
        <fullName evidence="3">Proteasome assembly chaperone 3</fullName>
    </recommendedName>
</protein>
<reference evidence="1" key="1">
    <citation type="submission" date="2022-08" db="EMBL/GenBank/DDBJ databases">
        <authorList>
            <consortium name="DOE Joint Genome Institute"/>
            <person name="Min B."/>
            <person name="Riley R."/>
            <person name="Sierra-Patev S."/>
            <person name="Naranjo-Ortiz M."/>
            <person name="Looney B."/>
            <person name="Konkel Z."/>
            <person name="Slot J.C."/>
            <person name="Sakamoto Y."/>
            <person name="Steenwyk J.L."/>
            <person name="Rokas A."/>
            <person name="Carro J."/>
            <person name="Camarero S."/>
            <person name="Ferreira P."/>
            <person name="Molpeceres G."/>
            <person name="Ruiz-Duenas F.J."/>
            <person name="Serrano A."/>
            <person name="Henrissat B."/>
            <person name="Drula E."/>
            <person name="Hughes K.W."/>
            <person name="Mata J.L."/>
            <person name="Ishikawa N.K."/>
            <person name="Vargas-Isla R."/>
            <person name="Ushijima S."/>
            <person name="Smith C.A."/>
            <person name="Ahrendt S."/>
            <person name="Andreopoulos W."/>
            <person name="He G."/>
            <person name="Labutti K."/>
            <person name="Lipzen A."/>
            <person name="Ng V."/>
            <person name="Sandor L."/>
            <person name="Barry K."/>
            <person name="Martinez A.T."/>
            <person name="Xiao Y."/>
            <person name="Gibbons J.G."/>
            <person name="Terashima K."/>
            <person name="Hibbett D.S."/>
            <person name="Grigoriev I.V."/>
        </authorList>
    </citation>
    <scope>NUCLEOTIDE SEQUENCE</scope>
    <source>
        <strain evidence="1">TFB9207</strain>
    </source>
</reference>
<dbReference type="Gene3D" id="3.30.230.90">
    <property type="match status" value="1"/>
</dbReference>
<dbReference type="AlphaFoldDB" id="A0AA38PGG1"/>
<organism evidence="1 2">
    <name type="scientific">Lentinula raphanica</name>
    <dbReference type="NCBI Taxonomy" id="153919"/>
    <lineage>
        <taxon>Eukaryota</taxon>
        <taxon>Fungi</taxon>
        <taxon>Dikarya</taxon>
        <taxon>Basidiomycota</taxon>
        <taxon>Agaricomycotina</taxon>
        <taxon>Agaricomycetes</taxon>
        <taxon>Agaricomycetidae</taxon>
        <taxon>Agaricales</taxon>
        <taxon>Marasmiineae</taxon>
        <taxon>Omphalotaceae</taxon>
        <taxon>Lentinula</taxon>
    </lineage>
</organism>
<sequence length="157" mass="16889">MQSSGNCTKILEGVSTEIHVQYYADSSLVLLTQVGKIGNLIQVSLPATISVVQSAPDDTELNAPALPPPPIAIQLVPLFGSAPSDRVQSLHNLYASQIATIVWLAQSENPLPMVRKNIIVGIALRKSGEVGDVDLTETERRTFYGAMSALQELLDHN</sequence>
<dbReference type="Proteomes" id="UP001163846">
    <property type="component" value="Unassembled WGS sequence"/>
</dbReference>
<evidence type="ECO:0008006" key="3">
    <source>
        <dbReference type="Google" id="ProtNLM"/>
    </source>
</evidence>
<proteinExistence type="predicted"/>
<gene>
    <name evidence="1" type="ORF">F5878DRAFT_576771</name>
</gene>
<name>A0AA38PGG1_9AGAR</name>
<keyword evidence="2" id="KW-1185">Reference proteome</keyword>
<accession>A0AA38PGG1</accession>
<dbReference type="InterPro" id="IPR053720">
    <property type="entry name" value="Psm_Assembly_Chaperone"/>
</dbReference>